<keyword evidence="2" id="KW-0813">Transport</keyword>
<dbReference type="Proteomes" id="UP000826550">
    <property type="component" value="Chromosome"/>
</dbReference>
<reference evidence="6 7" key="1">
    <citation type="submission" date="2020-01" db="EMBL/GenBank/DDBJ databases">
        <title>Vast differences in strain-level diversity in the gut microbiota of two closely related honey bee species.</title>
        <authorList>
            <person name="Ellegaard K.M."/>
            <person name="Suenami S."/>
            <person name="Miyazaki R."/>
            <person name="Engel P."/>
        </authorList>
    </citation>
    <scope>NUCLEOTIDE SEQUENCE [LARGE SCALE GENOMIC DNA]</scope>
    <source>
        <strain evidence="6 7">ESL0416</strain>
    </source>
</reference>
<evidence type="ECO:0000313" key="7">
    <source>
        <dbReference type="Proteomes" id="UP000826550"/>
    </source>
</evidence>
<dbReference type="Gene3D" id="3.40.50.300">
    <property type="entry name" value="P-loop containing nucleotide triphosphate hydrolases"/>
    <property type="match status" value="1"/>
</dbReference>
<keyword evidence="7" id="KW-1185">Reference proteome</keyword>
<dbReference type="RefSeq" id="WP_220221004.1">
    <property type="nucleotide sequence ID" value="NZ_CP048268.1"/>
</dbReference>
<dbReference type="PANTHER" id="PTHR42711">
    <property type="entry name" value="ABC TRANSPORTER ATP-BINDING PROTEIN"/>
    <property type="match status" value="1"/>
</dbReference>
<dbReference type="PROSITE" id="PS50893">
    <property type="entry name" value="ABC_TRANSPORTER_2"/>
    <property type="match status" value="1"/>
</dbReference>
<keyword evidence="3" id="KW-0547">Nucleotide-binding</keyword>
<dbReference type="InterPro" id="IPR003593">
    <property type="entry name" value="AAA+_ATPase"/>
</dbReference>
<evidence type="ECO:0000256" key="4">
    <source>
        <dbReference type="ARBA" id="ARBA00022840"/>
    </source>
</evidence>
<proteinExistence type="inferred from homology"/>
<dbReference type="InterPro" id="IPR003439">
    <property type="entry name" value="ABC_transporter-like_ATP-bd"/>
</dbReference>
<keyword evidence="4 6" id="KW-0067">ATP-binding</keyword>
<gene>
    <name evidence="6" type="ORF">GYM71_03990</name>
</gene>
<evidence type="ECO:0000256" key="3">
    <source>
        <dbReference type="ARBA" id="ARBA00022741"/>
    </source>
</evidence>
<comment type="similarity">
    <text evidence="1">Belongs to the ABC transporter superfamily.</text>
</comment>
<evidence type="ECO:0000259" key="5">
    <source>
        <dbReference type="PROSITE" id="PS50893"/>
    </source>
</evidence>
<sequence length="254" mass="27567">MNKILIVKHLKETYQDHNQKFKALDDISFAINQGEILSLLGPNGAGKTTTVSIIGGYLIPTSGKVILKGQDITTTSKRPSIGVSFGGEMGFYRNATAKQNLKFFADLAKVPFRKQNDEVNRVLATVELSNVANKKIGEFSKGMVQRLHIARALLGSPSLLLLDEPTSGLDVEIAHTIQQTIKNLADTGISILLTSHTMTEVEKLADKVIILGAGKIFYTGTVSGVVNLANSTTQKSLDNLEDAYMALAPKLRRK</sequence>
<dbReference type="SUPFAM" id="SSF52540">
    <property type="entry name" value="P-loop containing nucleoside triphosphate hydrolases"/>
    <property type="match status" value="1"/>
</dbReference>
<evidence type="ECO:0000256" key="1">
    <source>
        <dbReference type="ARBA" id="ARBA00005417"/>
    </source>
</evidence>
<dbReference type="SMART" id="SM00382">
    <property type="entry name" value="AAA"/>
    <property type="match status" value="1"/>
</dbReference>
<dbReference type="GO" id="GO:0005524">
    <property type="term" value="F:ATP binding"/>
    <property type="evidence" value="ECO:0007669"/>
    <property type="project" value="UniProtKB-KW"/>
</dbReference>
<name>A0ABX8W4W6_9LACO</name>
<organism evidence="6 7">
    <name type="scientific">Lactobacillus panisapium</name>
    <dbReference type="NCBI Taxonomy" id="2012495"/>
    <lineage>
        <taxon>Bacteria</taxon>
        <taxon>Bacillati</taxon>
        <taxon>Bacillota</taxon>
        <taxon>Bacilli</taxon>
        <taxon>Lactobacillales</taxon>
        <taxon>Lactobacillaceae</taxon>
        <taxon>Lactobacillus</taxon>
    </lineage>
</organism>
<feature type="domain" description="ABC transporter" evidence="5">
    <location>
        <begin position="5"/>
        <end position="238"/>
    </location>
</feature>
<dbReference type="EMBL" id="CP048268">
    <property type="protein sequence ID" value="QYN52614.1"/>
    <property type="molecule type" value="Genomic_DNA"/>
</dbReference>
<dbReference type="InterPro" id="IPR027417">
    <property type="entry name" value="P-loop_NTPase"/>
</dbReference>
<dbReference type="Pfam" id="PF00005">
    <property type="entry name" value="ABC_tran"/>
    <property type="match status" value="1"/>
</dbReference>
<dbReference type="PANTHER" id="PTHR42711:SF5">
    <property type="entry name" value="ABC TRANSPORTER ATP-BINDING PROTEIN NATA"/>
    <property type="match status" value="1"/>
</dbReference>
<evidence type="ECO:0000313" key="6">
    <source>
        <dbReference type="EMBL" id="QYN52614.1"/>
    </source>
</evidence>
<evidence type="ECO:0000256" key="2">
    <source>
        <dbReference type="ARBA" id="ARBA00022448"/>
    </source>
</evidence>
<protein>
    <submittedName>
        <fullName evidence="6">ABC transporter ATP-binding protein</fullName>
    </submittedName>
</protein>
<dbReference type="InterPro" id="IPR050763">
    <property type="entry name" value="ABC_transporter_ATP-binding"/>
</dbReference>
<accession>A0ABX8W4W6</accession>